<accession>A0A8S7QWF7</accession>
<dbReference type="Pfam" id="PF13728">
    <property type="entry name" value="TraF"/>
    <property type="match status" value="1"/>
</dbReference>
<gene>
    <name evidence="2" type="ORF">BKL28_005409</name>
</gene>
<dbReference type="InterPro" id="IPR039555">
    <property type="entry name" value="TraF/TrbB"/>
</dbReference>
<evidence type="ECO:0000313" key="2">
    <source>
        <dbReference type="EMBL" id="EFH0046459.1"/>
    </source>
</evidence>
<dbReference type="RefSeq" id="WP_237441357.1">
    <property type="nucleotide sequence ID" value="NZ_JAKLCP010000099.1"/>
</dbReference>
<reference evidence="2 3" key="1">
    <citation type="submission" date="2018-08" db="EMBL/GenBank/DDBJ databases">
        <authorList>
            <consortium name="PulseNet: The National Subtyping Network for Foodborne Disease Surveillance"/>
            <person name="Tarr C.L."/>
            <person name="Trees E."/>
            <person name="Katz L.S."/>
            <person name="Carleton-Romer H.A."/>
            <person name="Stroika S."/>
            <person name="Kucerova Z."/>
            <person name="Roache K.F."/>
            <person name="Sabol A.L."/>
            <person name="Besser J."/>
            <person name="Gerner-Smidt P."/>
        </authorList>
    </citation>
    <scope>NUCLEOTIDE SEQUENCE [LARGE SCALE GENOMIC DNA]</scope>
    <source>
        <strain evidence="2 3">PNUSAE004760</strain>
    </source>
</reference>
<dbReference type="EMBL" id="AASUOH010000129">
    <property type="protein sequence ID" value="EFH0046459.1"/>
    <property type="molecule type" value="Genomic_DNA"/>
</dbReference>
<evidence type="ECO:0000313" key="3">
    <source>
        <dbReference type="Proteomes" id="UP000528199"/>
    </source>
</evidence>
<feature type="chain" id="PRO_5035787631" evidence="1">
    <location>
        <begin position="20"/>
        <end position="170"/>
    </location>
</feature>
<evidence type="ECO:0000256" key="1">
    <source>
        <dbReference type="SAM" id="SignalP"/>
    </source>
</evidence>
<feature type="non-terminal residue" evidence="2">
    <location>
        <position position="170"/>
    </location>
</feature>
<name>A0A8S7QWF7_ECOLX</name>
<comment type="caution">
    <text evidence="2">The sequence shown here is derived from an EMBL/GenBank/DDBJ whole genome shotgun (WGS) entry which is preliminary data.</text>
</comment>
<sequence>MNKALLPLLLCCFIFPASGKDAGWQWYNEKINPKEKENKPVPAAPRQEPDIMQKLTALQTATKRALYEAILYPGVDNFVKYFRLQNYWTQQAGLFTMSAKKAMLAHPELDYNLQYSHYNGTVRNQLAADQAQQRQAIAKLAEHYGIMFFYRGQDPIDGQLAQVINGFRDT</sequence>
<dbReference type="NCBIfam" id="NF010257">
    <property type="entry name" value="PRK13703.1"/>
    <property type="match status" value="1"/>
</dbReference>
<dbReference type="Proteomes" id="UP000528199">
    <property type="component" value="Unassembled WGS sequence"/>
</dbReference>
<proteinExistence type="predicted"/>
<feature type="signal peptide" evidence="1">
    <location>
        <begin position="1"/>
        <end position="19"/>
    </location>
</feature>
<organism evidence="2 3">
    <name type="scientific">Escherichia coli</name>
    <dbReference type="NCBI Taxonomy" id="562"/>
    <lineage>
        <taxon>Bacteria</taxon>
        <taxon>Pseudomonadati</taxon>
        <taxon>Pseudomonadota</taxon>
        <taxon>Gammaproteobacteria</taxon>
        <taxon>Enterobacterales</taxon>
        <taxon>Enterobacteriaceae</taxon>
        <taxon>Escherichia</taxon>
    </lineage>
</organism>
<protein>
    <submittedName>
        <fullName evidence="2">Conjugal transfer protein TraF</fullName>
    </submittedName>
</protein>
<dbReference type="AlphaFoldDB" id="A0A8S7QWF7"/>
<keyword evidence="1" id="KW-0732">Signal</keyword>